<feature type="domain" description="MIF4G" evidence="5">
    <location>
        <begin position="12"/>
        <end position="224"/>
    </location>
</feature>
<feature type="compositionally biased region" description="Basic and acidic residues" evidence="4">
    <location>
        <begin position="547"/>
        <end position="581"/>
    </location>
</feature>
<dbReference type="Pfam" id="PF02854">
    <property type="entry name" value="MIF4G"/>
    <property type="match status" value="1"/>
</dbReference>
<dbReference type="GO" id="GO:0003743">
    <property type="term" value="F:translation initiation factor activity"/>
    <property type="evidence" value="ECO:0007669"/>
    <property type="project" value="UniProtKB-KW"/>
</dbReference>
<keyword evidence="7" id="KW-1185">Reference proteome</keyword>
<feature type="region of interest" description="Disordered" evidence="4">
    <location>
        <begin position="544"/>
        <end position="581"/>
    </location>
</feature>
<keyword evidence="2" id="KW-0396">Initiation factor</keyword>
<dbReference type="SMART" id="SM00543">
    <property type="entry name" value="MIF4G"/>
    <property type="match status" value="1"/>
</dbReference>
<comment type="similarity">
    <text evidence="1">Belongs to the eukaryotic initiation factor 4G family.</text>
</comment>
<evidence type="ECO:0000259" key="5">
    <source>
        <dbReference type="SMART" id="SM00543"/>
    </source>
</evidence>
<evidence type="ECO:0000256" key="4">
    <source>
        <dbReference type="SAM" id="MobiDB-lite"/>
    </source>
</evidence>
<dbReference type="GO" id="GO:0003729">
    <property type="term" value="F:mRNA binding"/>
    <property type="evidence" value="ECO:0007669"/>
    <property type="project" value="TreeGrafter"/>
</dbReference>
<protein>
    <recommendedName>
        <fullName evidence="5">MIF4G domain-containing protein</fullName>
    </recommendedName>
</protein>
<evidence type="ECO:0000313" key="7">
    <source>
        <dbReference type="Proteomes" id="UP001221142"/>
    </source>
</evidence>
<accession>A0AAD7B873</accession>
<reference evidence="6" key="1">
    <citation type="submission" date="2023-03" db="EMBL/GenBank/DDBJ databases">
        <title>Massive genome expansion in bonnet fungi (Mycena s.s.) driven by repeated elements and novel gene families across ecological guilds.</title>
        <authorList>
            <consortium name="Lawrence Berkeley National Laboratory"/>
            <person name="Harder C.B."/>
            <person name="Miyauchi S."/>
            <person name="Viragh M."/>
            <person name="Kuo A."/>
            <person name="Thoen E."/>
            <person name="Andreopoulos B."/>
            <person name="Lu D."/>
            <person name="Skrede I."/>
            <person name="Drula E."/>
            <person name="Henrissat B."/>
            <person name="Morin E."/>
            <person name="Kohler A."/>
            <person name="Barry K."/>
            <person name="LaButti K."/>
            <person name="Morin E."/>
            <person name="Salamov A."/>
            <person name="Lipzen A."/>
            <person name="Mereny Z."/>
            <person name="Hegedus B."/>
            <person name="Baldrian P."/>
            <person name="Stursova M."/>
            <person name="Weitz H."/>
            <person name="Taylor A."/>
            <person name="Grigoriev I.V."/>
            <person name="Nagy L.G."/>
            <person name="Martin F."/>
            <person name="Kauserud H."/>
        </authorList>
    </citation>
    <scope>NUCLEOTIDE SEQUENCE</scope>
    <source>
        <strain evidence="6">9284</strain>
    </source>
</reference>
<comment type="caution">
    <text evidence="6">The sequence shown here is derived from an EMBL/GenBank/DDBJ whole genome shotgun (WGS) entry which is preliminary data.</text>
</comment>
<evidence type="ECO:0000256" key="1">
    <source>
        <dbReference type="ARBA" id="ARBA00005775"/>
    </source>
</evidence>
<gene>
    <name evidence="6" type="ORF">FB45DRAFT_1065106</name>
</gene>
<dbReference type="EMBL" id="JARKIF010000028">
    <property type="protein sequence ID" value="KAJ7613555.1"/>
    <property type="molecule type" value="Genomic_DNA"/>
</dbReference>
<dbReference type="GO" id="GO:0016281">
    <property type="term" value="C:eukaryotic translation initiation factor 4F complex"/>
    <property type="evidence" value="ECO:0007669"/>
    <property type="project" value="TreeGrafter"/>
</dbReference>
<dbReference type="AlphaFoldDB" id="A0AAD7B873"/>
<evidence type="ECO:0000256" key="2">
    <source>
        <dbReference type="ARBA" id="ARBA00022540"/>
    </source>
</evidence>
<dbReference type="PANTHER" id="PTHR23253">
    <property type="entry name" value="EUKARYOTIC TRANSLATION INITIATION FACTOR 4 GAMMA"/>
    <property type="match status" value="1"/>
</dbReference>
<sequence>MPPPHYSSESPPHRLRGLLNKITVSNFDALCPRIINVFNVRPDGGSVTEALESSVTVLVDCASFDRTRSELYGRLVERIVGGIDPNLHDEEDAESGHRGGALFRKTLLKHAQELFEQAQESVPSAAQKSRFIGLLRFLVELFKVKSLTERIMHEMVKKMLTQSLADLEYLHTLLTAAGQLLDTPKARAHMDVYFSRIRDLKNDSQIPTRIKFRMEELVNLRDRKWVAKAKPEWPDQPVAASSTQISSEEIDVLSCALDTQLAERNSDKMCRFLSSLDQDYVPTVVQLLLQNMRSSTNEGLQRFVCGVLAHGAARDIFFTSDVAAGFQEGQDERGSWTPPETQKVLEMMDAAGLRPKITIVGFEANFGALDILKAVGELFSMSIPAAITEDEFERWVAELKQKTEEWIDRAHAQTAEAVYLRELLADQREDAAIVMVHLRETATELTKSRAEREELAHARDLAEKMCNSEKMRRMEADVSLRISQEDVKRLQQELEETRQRSQRLEEELRVLRSNEERRTDAEAEMKDTARDDGRQAMLAEMMKLLTSKREEERREREGKRADRESAQRREQEAKRRAERLKGAAQERERCLKRDEGYINAIFWTAELAFRRFEQILLHEEFAKIKFADGNPLIFQAIPWPTVSKPGTYGAVDVTEQSVRRFFESRVLPNRKYIFRQALLAFHDDKMSTRLSTIHEEDVRREIGEAAKRVTQTLNDLMSETE</sequence>
<dbReference type="InterPro" id="IPR016024">
    <property type="entry name" value="ARM-type_fold"/>
</dbReference>
<name>A0AAD7B873_9AGAR</name>
<keyword evidence="3" id="KW-0648">Protein biosynthesis</keyword>
<dbReference type="Proteomes" id="UP001221142">
    <property type="component" value="Unassembled WGS sequence"/>
</dbReference>
<dbReference type="PANTHER" id="PTHR23253:SF9">
    <property type="entry name" value="EUKARYOTIC TRANSLATION INITIATION FACTOR 4 GAMMA 2"/>
    <property type="match status" value="1"/>
</dbReference>
<evidence type="ECO:0000313" key="6">
    <source>
        <dbReference type="EMBL" id="KAJ7613555.1"/>
    </source>
</evidence>
<evidence type="ECO:0000256" key="3">
    <source>
        <dbReference type="ARBA" id="ARBA00022917"/>
    </source>
</evidence>
<dbReference type="Gene3D" id="1.25.40.180">
    <property type="match status" value="1"/>
</dbReference>
<dbReference type="InterPro" id="IPR003890">
    <property type="entry name" value="MIF4G-like_typ-3"/>
</dbReference>
<organism evidence="6 7">
    <name type="scientific">Roridomyces roridus</name>
    <dbReference type="NCBI Taxonomy" id="1738132"/>
    <lineage>
        <taxon>Eukaryota</taxon>
        <taxon>Fungi</taxon>
        <taxon>Dikarya</taxon>
        <taxon>Basidiomycota</taxon>
        <taxon>Agaricomycotina</taxon>
        <taxon>Agaricomycetes</taxon>
        <taxon>Agaricomycetidae</taxon>
        <taxon>Agaricales</taxon>
        <taxon>Marasmiineae</taxon>
        <taxon>Mycenaceae</taxon>
        <taxon>Roridomyces</taxon>
    </lineage>
</organism>
<proteinExistence type="inferred from homology"/>
<dbReference type="SUPFAM" id="SSF48371">
    <property type="entry name" value="ARM repeat"/>
    <property type="match status" value="1"/>
</dbReference>